<dbReference type="PANTHER" id="PTHR34415">
    <property type="entry name" value="INTEGRASE CATALYTIC DOMAIN-CONTAINING PROTEIN"/>
    <property type="match status" value="1"/>
</dbReference>
<dbReference type="OrthoDB" id="541276at2759"/>
<proteinExistence type="predicted"/>
<comment type="caution">
    <text evidence="4">The sequence shown here is derived from an EMBL/GenBank/DDBJ whole genome shotgun (WGS) entry which is preliminary data.</text>
</comment>
<evidence type="ECO:0000259" key="3">
    <source>
        <dbReference type="PROSITE" id="PS50011"/>
    </source>
</evidence>
<keyword evidence="5" id="KW-1185">Reference proteome</keyword>
<keyword evidence="2" id="KW-0175">Coiled coil</keyword>
<dbReference type="AlphaFoldDB" id="A0A397GIR8"/>
<evidence type="ECO:0000256" key="2">
    <source>
        <dbReference type="SAM" id="Coils"/>
    </source>
</evidence>
<evidence type="ECO:0000256" key="1">
    <source>
        <dbReference type="PROSITE-ProRule" id="PRU10141"/>
    </source>
</evidence>
<keyword evidence="1" id="KW-0547">Nucleotide-binding</keyword>
<dbReference type="GO" id="GO:0004672">
    <property type="term" value="F:protein kinase activity"/>
    <property type="evidence" value="ECO:0007669"/>
    <property type="project" value="InterPro"/>
</dbReference>
<dbReference type="InterPro" id="IPR049229">
    <property type="entry name" value="DUF6826"/>
</dbReference>
<dbReference type="GO" id="GO:0005524">
    <property type="term" value="F:ATP binding"/>
    <property type="evidence" value="ECO:0007669"/>
    <property type="project" value="UniProtKB-UniRule"/>
</dbReference>
<evidence type="ECO:0000313" key="4">
    <source>
        <dbReference type="EMBL" id="RHZ50865.1"/>
    </source>
</evidence>
<dbReference type="STRING" id="1348612.A0A397GIR8"/>
<evidence type="ECO:0000313" key="5">
    <source>
        <dbReference type="Proteomes" id="UP000266861"/>
    </source>
</evidence>
<dbReference type="SMART" id="SM00220">
    <property type="entry name" value="S_TKc"/>
    <property type="match status" value="1"/>
</dbReference>
<feature type="domain" description="Protein kinase" evidence="3">
    <location>
        <begin position="489"/>
        <end position="714"/>
    </location>
</feature>
<feature type="coiled-coil region" evidence="2">
    <location>
        <begin position="178"/>
        <end position="243"/>
    </location>
</feature>
<dbReference type="PROSITE" id="PS00107">
    <property type="entry name" value="PROTEIN_KINASE_ATP"/>
    <property type="match status" value="1"/>
</dbReference>
<dbReference type="InterPro" id="IPR011009">
    <property type="entry name" value="Kinase-like_dom_sf"/>
</dbReference>
<dbReference type="InterPro" id="IPR000719">
    <property type="entry name" value="Prot_kinase_dom"/>
</dbReference>
<feature type="coiled-coil region" evidence="2">
    <location>
        <begin position="869"/>
        <end position="905"/>
    </location>
</feature>
<dbReference type="PROSITE" id="PS50011">
    <property type="entry name" value="PROTEIN_KINASE_DOM"/>
    <property type="match status" value="1"/>
</dbReference>
<dbReference type="SUPFAM" id="SSF56112">
    <property type="entry name" value="Protein kinase-like (PK-like)"/>
    <property type="match status" value="1"/>
</dbReference>
<dbReference type="EMBL" id="PQFF01000426">
    <property type="protein sequence ID" value="RHZ50865.1"/>
    <property type="molecule type" value="Genomic_DNA"/>
</dbReference>
<dbReference type="InterPro" id="IPR017441">
    <property type="entry name" value="Protein_kinase_ATP_BS"/>
</dbReference>
<feature type="binding site" evidence="1">
    <location>
        <position position="527"/>
    </location>
    <ligand>
        <name>ATP</name>
        <dbReference type="ChEBI" id="CHEBI:30616"/>
    </ligand>
</feature>
<name>A0A397GIR8_9GLOM</name>
<dbReference type="PANTHER" id="PTHR34415:SF1">
    <property type="entry name" value="INTEGRASE CATALYTIC DOMAIN-CONTAINING PROTEIN"/>
    <property type="match status" value="1"/>
</dbReference>
<reference evidence="4 5" key="1">
    <citation type="submission" date="2018-08" db="EMBL/GenBank/DDBJ databases">
        <title>Genome and evolution of the arbuscular mycorrhizal fungus Diversispora epigaea (formerly Glomus versiforme) and its bacterial endosymbionts.</title>
        <authorList>
            <person name="Sun X."/>
            <person name="Fei Z."/>
            <person name="Harrison M."/>
        </authorList>
    </citation>
    <scope>NUCLEOTIDE SEQUENCE [LARGE SCALE GENOMIC DNA]</scope>
    <source>
        <strain evidence="4 5">IT104</strain>
    </source>
</reference>
<protein>
    <recommendedName>
        <fullName evidence="3">Protein kinase domain-containing protein</fullName>
    </recommendedName>
</protein>
<dbReference type="Gene3D" id="1.10.510.10">
    <property type="entry name" value="Transferase(Phosphotransferase) domain 1"/>
    <property type="match status" value="1"/>
</dbReference>
<keyword evidence="1" id="KW-0067">ATP-binding</keyword>
<dbReference type="Pfam" id="PF20713">
    <property type="entry name" value="DUF6826"/>
    <property type="match status" value="1"/>
</dbReference>
<dbReference type="Proteomes" id="UP000266861">
    <property type="component" value="Unassembled WGS sequence"/>
</dbReference>
<sequence>MTTVEEMREQLALIALAKFEEGKGNMLEKLRGRLLNREYKDEKERELWIKEKDELASEYKRLAEMKDYWERTDHIVQHLSVKFTKMTTVEEMREQLALIALAKFEEGKGNMLEKLRGRLLNREYKDEKERELWIKEKDELASEYKRLAEMKDYWERTAIITDLEIRNKLSKRHCLNENMTIEQKLQNEQKRFELQNEQKHLELQNEQKCLELQNEQKHLELQNEQKRLELQNEQKHLELQNEQKCLELQIGLKQKCLELQVEQEKIHRIILDQERKLERGSMTCSQLYQSTKCDQLTIVDFLRWMNVDQLKSLPNDVSTYLNMIDKPKPNQGKTKMQNWFNDLVKILNKIWKVHAIDTHNNPYLNGLEPDISIFDSQNLSGGTFIPMFVQTVLELKQQKSETSNLNNEDKGQLIDYIQILTQQQPLRRFFLAFLSDASNFYVMVYDRNNKQYSEYSTTFTEGIRLFFTILDIESVLLNLNMPNLNSTGIILRRFLGQGLSGLVYAIDYKNSTAVVKIALDGCSSALKQEHLLLLLLNEHNVPNIPICIGLDGNMMLMQPVCTRIDRNFQRHHAHGLLDLLKHIHEIKIIHRDVQPSNIMMDPQGNVILIDWGSALKLTGLTGYVDYEGTITYASPAILKNNLERHIPQISDDLHSFIRTMFKLLHPTFKLDIDRTVKSIENFWNKAFSSVFWKDMVNAADKCQYDDLKQDYPYMKNFNYNGSTEYEKAIRFLEIVESNEWWRNTASRRLKKKTRIGRTYLENIRNHLATNVKNFLENYAEILGLSSPGRNVNRITQSLTLLPAETSYKSVYRDFIAGLENDSTLKLLKYDAFRKLWLQLTPYIQIMSPRTDLCDMCQNFRNGLQYNARKEEAKDLLKKYKEHLVKAKLERNYYNKNTKLAEQQRKLVDENYLAGGKADYYSLVRLLITVTFPILINLSPRKVRLFDIQDEAVREQINYILDEDEIIGKGPNVTLSMVFDGIKRLKNCVYHVVKVVKKSSTAGLKKAQCYENGKAANLGVVKAQMVTNGARLSSSQVAIQMQPIY</sequence>
<gene>
    <name evidence="4" type="ORF">Glove_490g33</name>
</gene>
<organism evidence="4 5">
    <name type="scientific">Diversispora epigaea</name>
    <dbReference type="NCBI Taxonomy" id="1348612"/>
    <lineage>
        <taxon>Eukaryota</taxon>
        <taxon>Fungi</taxon>
        <taxon>Fungi incertae sedis</taxon>
        <taxon>Mucoromycota</taxon>
        <taxon>Glomeromycotina</taxon>
        <taxon>Glomeromycetes</taxon>
        <taxon>Diversisporales</taxon>
        <taxon>Diversisporaceae</taxon>
        <taxon>Diversispora</taxon>
    </lineage>
</organism>
<accession>A0A397GIR8</accession>
<dbReference type="Pfam" id="PF00069">
    <property type="entry name" value="Pkinase"/>
    <property type="match status" value="1"/>
</dbReference>